<proteinExistence type="predicted"/>
<name>A0A544TW39_9BACI</name>
<dbReference type="OrthoDB" id="9781904at2"/>
<keyword evidence="5" id="KW-0902">Two-component regulatory system</keyword>
<dbReference type="InterPro" id="IPR036034">
    <property type="entry name" value="PDZ_sf"/>
</dbReference>
<dbReference type="PANTHER" id="PTHR24421">
    <property type="entry name" value="NITRATE/NITRITE SENSOR PROTEIN NARX-RELATED"/>
    <property type="match status" value="1"/>
</dbReference>
<feature type="transmembrane region" description="Helical" evidence="6">
    <location>
        <begin position="213"/>
        <end position="232"/>
    </location>
</feature>
<feature type="transmembrane region" description="Helical" evidence="6">
    <location>
        <begin position="277"/>
        <end position="300"/>
    </location>
</feature>
<dbReference type="InterPro" id="IPR050482">
    <property type="entry name" value="Sensor_HK_TwoCompSys"/>
</dbReference>
<dbReference type="SUPFAM" id="SSF50156">
    <property type="entry name" value="PDZ domain-like"/>
    <property type="match status" value="1"/>
</dbReference>
<feature type="domain" description="Histidine kinase" evidence="7">
    <location>
        <begin position="681"/>
        <end position="771"/>
    </location>
</feature>
<feature type="transmembrane region" description="Helical" evidence="6">
    <location>
        <begin position="340"/>
        <end position="359"/>
    </location>
</feature>
<organism evidence="8 9">
    <name type="scientific">Psychrobacillus vulpis</name>
    <dbReference type="NCBI Taxonomy" id="2325572"/>
    <lineage>
        <taxon>Bacteria</taxon>
        <taxon>Bacillati</taxon>
        <taxon>Bacillota</taxon>
        <taxon>Bacilli</taxon>
        <taxon>Bacillales</taxon>
        <taxon>Bacillaceae</taxon>
        <taxon>Psychrobacillus</taxon>
    </lineage>
</organism>
<keyword evidence="6" id="KW-1133">Transmembrane helix</keyword>
<evidence type="ECO:0000313" key="8">
    <source>
        <dbReference type="EMBL" id="TQR21663.1"/>
    </source>
</evidence>
<feature type="transmembrane region" description="Helical" evidence="6">
    <location>
        <begin position="118"/>
        <end position="140"/>
    </location>
</feature>
<keyword evidence="6" id="KW-0472">Membrane</keyword>
<comment type="caution">
    <text evidence="8">The sequence shown here is derived from an EMBL/GenBank/DDBJ whole genome shotgun (WGS) entry which is preliminary data.</text>
</comment>
<dbReference type="GO" id="GO:0016301">
    <property type="term" value="F:kinase activity"/>
    <property type="evidence" value="ECO:0007669"/>
    <property type="project" value="UniProtKB-KW"/>
</dbReference>
<dbReference type="Gene3D" id="3.30.565.10">
    <property type="entry name" value="Histidine kinase-like ATPase, C-terminal domain"/>
    <property type="match status" value="1"/>
</dbReference>
<evidence type="ECO:0000256" key="3">
    <source>
        <dbReference type="ARBA" id="ARBA00022777"/>
    </source>
</evidence>
<dbReference type="EMBL" id="VDGI01000001">
    <property type="protein sequence ID" value="TQR21663.1"/>
    <property type="molecule type" value="Genomic_DNA"/>
</dbReference>
<evidence type="ECO:0000256" key="2">
    <source>
        <dbReference type="ARBA" id="ARBA00022741"/>
    </source>
</evidence>
<dbReference type="PANTHER" id="PTHR24421:SF60">
    <property type="entry name" value="SENSOR HISTIDINE KINASE COMP"/>
    <property type="match status" value="1"/>
</dbReference>
<dbReference type="SUPFAM" id="SSF55874">
    <property type="entry name" value="ATPase domain of HSP90 chaperone/DNA topoisomerase II/histidine kinase"/>
    <property type="match status" value="1"/>
</dbReference>
<keyword evidence="4" id="KW-0067">ATP-binding</keyword>
<gene>
    <name evidence="8" type="ORF">FG384_01525</name>
</gene>
<evidence type="ECO:0000256" key="1">
    <source>
        <dbReference type="ARBA" id="ARBA00022679"/>
    </source>
</evidence>
<dbReference type="CDD" id="cd16917">
    <property type="entry name" value="HATPase_UhpB-NarQ-NarX-like"/>
    <property type="match status" value="1"/>
</dbReference>
<dbReference type="InterPro" id="IPR036890">
    <property type="entry name" value="HATPase_C_sf"/>
</dbReference>
<evidence type="ECO:0000256" key="6">
    <source>
        <dbReference type="SAM" id="Phobius"/>
    </source>
</evidence>
<dbReference type="PROSITE" id="PS50109">
    <property type="entry name" value="HIS_KIN"/>
    <property type="match status" value="1"/>
</dbReference>
<dbReference type="Pfam" id="PF02518">
    <property type="entry name" value="HATPase_c"/>
    <property type="match status" value="1"/>
</dbReference>
<sequence>MVGKMKFLDKKIMIPIVIVILFTFYASYISVQSPIVALSVIEDEGHLVVDEILDNGWAYHQEISSGDILLKVNGLDPFENRQVMGEHLIRNAKSLVFLDADGNRKEFEVSYESEIQQLFSHVIFPFAYMLLTVYVAIYIYRKQKTDASAFILIQFLLCIALAYGSAAASSRGDVLARLVNALTFAGCLLLYIRFLNVFLKRFNFTFIKQKNLWKLYSLLLIILIEYAVTLIVPNQKLSMIELGIFTFLLIFIIVLLIKNYSKNKDKPGNQAIKMLGFIFIIALSPFTLLYAIPTILLQHYLMNAEIAVMFLLLIPISFIYLQLAERLFDIDYMIGRLKYYTLLAFPFSLILSVIFGLSFDNDFSNIQLGFIFIMLFVGSIIFLYAKEWIDYKNRKYMFSSRGDLQTNLYTFFHKTRGENKVQDVINRILKELEDTLMVKKAIFLEMMQIESTKKWTIGKATSEIFIDPNEIKKILWEYQDNGSITYFSRGFGIVVGSEVGVKQIILCDEKKNGTNLNIEEKIWIEMMAYFSSVVVENMKLIEGLVDQISKLKVQETSQHPIWLSKLLFAISEKERANLSNDLHDSILQEQLQLLRETDSISEMASDTLIIDKLGELKEQILDNVHLIRETCMELRPPLLSERGLLESLHQLIRQTKLRCNFLLYVSLENKIHMNKEYELIFYRVFQELLNNAMKHSNATEVHLSLSSINELFVLQYEDNGVGFDINSEGYSFTSMGLLGIKERIRSIGGNMDIVSKIGQGVKVTIEVKGEEEQND</sequence>
<accession>A0A544TW39</accession>
<dbReference type="AlphaFoldDB" id="A0A544TW39"/>
<feature type="transmembrane region" description="Helical" evidence="6">
    <location>
        <begin position="174"/>
        <end position="192"/>
    </location>
</feature>
<keyword evidence="9" id="KW-1185">Reference proteome</keyword>
<reference evidence="8 9" key="1">
    <citation type="submission" date="2019-06" db="EMBL/GenBank/DDBJ databases">
        <title>Psychrobacillus vulpis sp. nov., a new species isolated from feces of a red fox that inhabits in The Tablas de Daimiel Natural Park, Albacete, Spain.</title>
        <authorList>
            <person name="Rodriguez M."/>
            <person name="Reina J.C."/>
            <person name="Bejar V."/>
            <person name="Llamas I."/>
        </authorList>
    </citation>
    <scope>NUCLEOTIDE SEQUENCE [LARGE SCALE GENOMIC DNA]</scope>
    <source>
        <strain evidence="8 9">Z8</strain>
    </source>
</reference>
<feature type="transmembrane region" description="Helical" evidence="6">
    <location>
        <begin position="238"/>
        <end position="257"/>
    </location>
</feature>
<feature type="transmembrane region" description="Helical" evidence="6">
    <location>
        <begin position="12"/>
        <end position="31"/>
    </location>
</feature>
<evidence type="ECO:0000256" key="5">
    <source>
        <dbReference type="ARBA" id="ARBA00023012"/>
    </source>
</evidence>
<dbReference type="GO" id="GO:0005524">
    <property type="term" value="F:ATP binding"/>
    <property type="evidence" value="ECO:0007669"/>
    <property type="project" value="UniProtKB-KW"/>
</dbReference>
<dbReference type="Proteomes" id="UP000316626">
    <property type="component" value="Unassembled WGS sequence"/>
</dbReference>
<feature type="transmembrane region" description="Helical" evidence="6">
    <location>
        <begin position="365"/>
        <end position="385"/>
    </location>
</feature>
<evidence type="ECO:0000256" key="4">
    <source>
        <dbReference type="ARBA" id="ARBA00022840"/>
    </source>
</evidence>
<dbReference type="SMART" id="SM00387">
    <property type="entry name" value="HATPase_c"/>
    <property type="match status" value="1"/>
</dbReference>
<keyword evidence="2" id="KW-0547">Nucleotide-binding</keyword>
<keyword evidence="6" id="KW-0812">Transmembrane</keyword>
<dbReference type="InterPro" id="IPR003594">
    <property type="entry name" value="HATPase_dom"/>
</dbReference>
<keyword evidence="3" id="KW-0418">Kinase</keyword>
<dbReference type="InterPro" id="IPR005467">
    <property type="entry name" value="His_kinase_dom"/>
</dbReference>
<feature type="transmembrane region" description="Helical" evidence="6">
    <location>
        <begin position="147"/>
        <end position="168"/>
    </location>
</feature>
<protein>
    <recommendedName>
        <fullName evidence="7">Histidine kinase domain-containing protein</fullName>
    </recommendedName>
</protein>
<dbReference type="GO" id="GO:0000160">
    <property type="term" value="P:phosphorelay signal transduction system"/>
    <property type="evidence" value="ECO:0007669"/>
    <property type="project" value="UniProtKB-KW"/>
</dbReference>
<evidence type="ECO:0000259" key="7">
    <source>
        <dbReference type="PROSITE" id="PS50109"/>
    </source>
</evidence>
<feature type="transmembrane region" description="Helical" evidence="6">
    <location>
        <begin position="306"/>
        <end position="328"/>
    </location>
</feature>
<evidence type="ECO:0000313" key="9">
    <source>
        <dbReference type="Proteomes" id="UP000316626"/>
    </source>
</evidence>
<keyword evidence="1" id="KW-0808">Transferase</keyword>